<evidence type="ECO:0000256" key="3">
    <source>
        <dbReference type="ARBA" id="ARBA00022840"/>
    </source>
</evidence>
<keyword evidence="3" id="KW-0067">ATP-binding</keyword>
<feature type="domain" description="Carboxyltransferase" evidence="4">
    <location>
        <begin position="6"/>
        <end position="208"/>
    </location>
</feature>
<evidence type="ECO:0000259" key="4">
    <source>
        <dbReference type="SMART" id="SM00796"/>
    </source>
</evidence>
<dbReference type="NCBIfam" id="TIGR00370">
    <property type="entry name" value="5-oxoprolinase subunit PxpB"/>
    <property type="match status" value="1"/>
</dbReference>
<gene>
    <name evidence="5" type="ORF">SAMN04490243_1980</name>
</gene>
<dbReference type="GO" id="GO:0005524">
    <property type="term" value="F:ATP binding"/>
    <property type="evidence" value="ECO:0007669"/>
    <property type="project" value="UniProtKB-KW"/>
</dbReference>
<dbReference type="Gene3D" id="2.40.100.10">
    <property type="entry name" value="Cyclophilin-like"/>
    <property type="match status" value="1"/>
</dbReference>
<dbReference type="SUPFAM" id="SSF160467">
    <property type="entry name" value="PH0987 N-terminal domain-like"/>
    <property type="match status" value="1"/>
</dbReference>
<dbReference type="PANTHER" id="PTHR34698">
    <property type="entry name" value="5-OXOPROLINASE SUBUNIT B"/>
    <property type="match status" value="1"/>
</dbReference>
<dbReference type="GO" id="GO:0016787">
    <property type="term" value="F:hydrolase activity"/>
    <property type="evidence" value="ECO:0007669"/>
    <property type="project" value="UniProtKB-KW"/>
</dbReference>
<reference evidence="5 6" key="1">
    <citation type="submission" date="2016-10" db="EMBL/GenBank/DDBJ databases">
        <authorList>
            <person name="de Groot N.N."/>
        </authorList>
    </citation>
    <scope>NUCLEOTIDE SEQUENCE [LARGE SCALE GENOMIC DNA]</scope>
    <source>
        <strain evidence="5 6">DSM 21019</strain>
    </source>
</reference>
<dbReference type="RefSeq" id="WP_092982440.1">
    <property type="nucleotide sequence ID" value="NZ_FOYQ01000002.1"/>
</dbReference>
<organism evidence="5 6">
    <name type="scientific">Robiginitalea myxolifaciens</name>
    <dbReference type="NCBI Taxonomy" id="400055"/>
    <lineage>
        <taxon>Bacteria</taxon>
        <taxon>Pseudomonadati</taxon>
        <taxon>Bacteroidota</taxon>
        <taxon>Flavobacteriia</taxon>
        <taxon>Flavobacteriales</taxon>
        <taxon>Flavobacteriaceae</taxon>
        <taxon>Robiginitalea</taxon>
    </lineage>
</organism>
<dbReference type="InterPro" id="IPR003833">
    <property type="entry name" value="CT_C_D"/>
</dbReference>
<dbReference type="SMART" id="SM00796">
    <property type="entry name" value="AHS1"/>
    <property type="match status" value="1"/>
</dbReference>
<keyword evidence="6" id="KW-1185">Reference proteome</keyword>
<protein>
    <submittedName>
        <fullName evidence="5">Inhibitor of KinA</fullName>
    </submittedName>
</protein>
<sequence length="248" mass="27500">MSSYPYRIKSFGTKALLLEWPKNISPGLIREISAFGDFLIKNYLNQPKWEALPIYHSLTLISPEKEPDLAAVAEQINTAWQAFAGHKQKSGREWVLPVCYEGDFALDLEEVSNRLKLSPAELIALHCSVSYPVYGIGFLPGFVYLGGVPEALVLPRRESPRLRVPAGSVGLAGVQTGIYPQQSPGGWNIIGNCPIPLFDAQREPPCFIQIGDTVRFRAVSAAEHELHRIEGQVGIYDFSKRIAHDADK</sequence>
<dbReference type="STRING" id="400055.SAMN04490243_1980"/>
<dbReference type="Pfam" id="PF02682">
    <property type="entry name" value="CT_C_D"/>
    <property type="match status" value="1"/>
</dbReference>
<evidence type="ECO:0000313" key="5">
    <source>
        <dbReference type="EMBL" id="SFR47844.1"/>
    </source>
</evidence>
<dbReference type="PANTHER" id="PTHR34698:SF2">
    <property type="entry name" value="5-OXOPROLINASE SUBUNIT B"/>
    <property type="match status" value="1"/>
</dbReference>
<dbReference type="Proteomes" id="UP000199534">
    <property type="component" value="Unassembled WGS sequence"/>
</dbReference>
<evidence type="ECO:0000256" key="2">
    <source>
        <dbReference type="ARBA" id="ARBA00022801"/>
    </source>
</evidence>
<dbReference type="SUPFAM" id="SSF50891">
    <property type="entry name" value="Cyclophilin-like"/>
    <property type="match status" value="1"/>
</dbReference>
<proteinExistence type="predicted"/>
<dbReference type="AlphaFoldDB" id="A0A1I6H066"/>
<dbReference type="InterPro" id="IPR010016">
    <property type="entry name" value="PxpB"/>
</dbReference>
<accession>A0A1I6H066</accession>
<evidence type="ECO:0000256" key="1">
    <source>
        <dbReference type="ARBA" id="ARBA00022741"/>
    </source>
</evidence>
<dbReference type="EMBL" id="FOYQ01000002">
    <property type="protein sequence ID" value="SFR47844.1"/>
    <property type="molecule type" value="Genomic_DNA"/>
</dbReference>
<evidence type="ECO:0000313" key="6">
    <source>
        <dbReference type="Proteomes" id="UP000199534"/>
    </source>
</evidence>
<keyword evidence="2" id="KW-0378">Hydrolase</keyword>
<dbReference type="InterPro" id="IPR029000">
    <property type="entry name" value="Cyclophilin-like_dom_sf"/>
</dbReference>
<dbReference type="OrthoDB" id="9778567at2"/>
<keyword evidence="1" id="KW-0547">Nucleotide-binding</keyword>
<name>A0A1I6H066_9FLAO</name>